<dbReference type="Proteomes" id="UP000078237">
    <property type="component" value="Unassembled WGS sequence"/>
</dbReference>
<dbReference type="SUPFAM" id="SSF51445">
    <property type="entry name" value="(Trans)glycosidases"/>
    <property type="match status" value="1"/>
</dbReference>
<accession>A0A175W162</accession>
<evidence type="ECO:0000313" key="2">
    <source>
        <dbReference type="Proteomes" id="UP000078237"/>
    </source>
</evidence>
<proteinExistence type="predicted"/>
<organism evidence="1 2">
    <name type="scientific">Madurella mycetomatis</name>
    <dbReference type="NCBI Taxonomy" id="100816"/>
    <lineage>
        <taxon>Eukaryota</taxon>
        <taxon>Fungi</taxon>
        <taxon>Dikarya</taxon>
        <taxon>Ascomycota</taxon>
        <taxon>Pezizomycotina</taxon>
        <taxon>Sordariomycetes</taxon>
        <taxon>Sordariomycetidae</taxon>
        <taxon>Sordariales</taxon>
        <taxon>Sordariales incertae sedis</taxon>
        <taxon>Madurella</taxon>
    </lineage>
</organism>
<protein>
    <recommendedName>
        <fullName evidence="3">Chitinase</fullName>
    </recommendedName>
</protein>
<dbReference type="InterPro" id="IPR017853">
    <property type="entry name" value="GH"/>
</dbReference>
<dbReference type="STRING" id="100816.A0A175W162"/>
<dbReference type="AlphaFoldDB" id="A0A175W162"/>
<dbReference type="Gene3D" id="3.20.20.80">
    <property type="entry name" value="Glycosidases"/>
    <property type="match status" value="1"/>
</dbReference>
<gene>
    <name evidence="1" type="ORF">MMYC01_207151</name>
</gene>
<comment type="caution">
    <text evidence="1">The sequence shown here is derived from an EMBL/GenBank/DDBJ whole genome shotgun (WGS) entry which is preliminary data.</text>
</comment>
<name>A0A175W162_9PEZI</name>
<dbReference type="OrthoDB" id="3012298at2759"/>
<dbReference type="EMBL" id="LCTW02000183">
    <property type="protein sequence ID" value="KXX76980.1"/>
    <property type="molecule type" value="Genomic_DNA"/>
</dbReference>
<dbReference type="VEuPathDB" id="FungiDB:MMYC01_207151"/>
<keyword evidence="2" id="KW-1185">Reference proteome</keyword>
<evidence type="ECO:0000313" key="1">
    <source>
        <dbReference type="EMBL" id="KXX76980.1"/>
    </source>
</evidence>
<sequence length="291" mass="32551">MPAATCTSTIALPTHRFYIRSGTRLASCKLPESRPWGWWVVLRPASSLDTLDNPDIRIFTAYDSQLGDAIRTYKLDGMCLNVEECMSQQGIARLLRQLRYDFGPDFIITLAPVTSASLQTNGGLSGFSCRRLEYDVGGDIQFYSAQFYNGFGTIASTGTYDGIVATGWPPAKIAVGQATSPENGSGLVSHTQLNQTIRPLWSRYGETGGIMGWKYFNSYLGRSARTWGWAQVMTTILRPNSVPRLTITRETTKMLMQAWKRAHWWERQWLALTRSMSRGAEKAIRGQALII</sequence>
<reference evidence="1 2" key="1">
    <citation type="journal article" date="2016" name="Genome Announc.">
        <title>Genome Sequence of Madurella mycetomatis mm55, Isolated from a Human Mycetoma Case in Sudan.</title>
        <authorList>
            <person name="Smit S."/>
            <person name="Derks M.F."/>
            <person name="Bervoets S."/>
            <person name="Fahal A."/>
            <person name="van Leeuwen W."/>
            <person name="van Belkum A."/>
            <person name="van de Sande W.W."/>
        </authorList>
    </citation>
    <scope>NUCLEOTIDE SEQUENCE [LARGE SCALE GENOMIC DNA]</scope>
    <source>
        <strain evidence="2">mm55</strain>
    </source>
</reference>
<evidence type="ECO:0008006" key="3">
    <source>
        <dbReference type="Google" id="ProtNLM"/>
    </source>
</evidence>